<keyword evidence="1" id="KW-0547">Nucleotide-binding</keyword>
<dbReference type="PANTHER" id="PTHR45626:SF51">
    <property type="entry name" value="SNF2-RELATED DOMAIN-CONTAINING PROTEIN"/>
    <property type="match status" value="1"/>
</dbReference>
<evidence type="ECO:0000256" key="1">
    <source>
        <dbReference type="ARBA" id="ARBA00022741"/>
    </source>
</evidence>
<dbReference type="Proteomes" id="UP000757232">
    <property type="component" value="Unassembled WGS sequence"/>
</dbReference>
<feature type="domain" description="Helicase ATP-binding" evidence="5">
    <location>
        <begin position="106"/>
        <end position="484"/>
    </location>
</feature>
<dbReference type="Gene3D" id="3.40.50.300">
    <property type="entry name" value="P-loop containing nucleotide triphosphate hydrolases"/>
    <property type="match status" value="2"/>
</dbReference>
<evidence type="ECO:0000313" key="6">
    <source>
        <dbReference type="EMBL" id="OCB88899.1"/>
    </source>
</evidence>
<dbReference type="InterPro" id="IPR000330">
    <property type="entry name" value="SNF2_N"/>
</dbReference>
<feature type="region of interest" description="Disordered" evidence="4">
    <location>
        <begin position="862"/>
        <end position="882"/>
    </location>
</feature>
<dbReference type="GO" id="GO:0008094">
    <property type="term" value="F:ATP-dependent activity, acting on DNA"/>
    <property type="evidence" value="ECO:0007669"/>
    <property type="project" value="TreeGrafter"/>
</dbReference>
<dbReference type="InterPro" id="IPR027417">
    <property type="entry name" value="P-loop_NTPase"/>
</dbReference>
<dbReference type="InterPro" id="IPR049730">
    <property type="entry name" value="SNF2/RAD54-like_C"/>
</dbReference>
<dbReference type="GO" id="GO:0006281">
    <property type="term" value="P:DNA repair"/>
    <property type="evidence" value="ECO:0007669"/>
    <property type="project" value="TreeGrafter"/>
</dbReference>
<protein>
    <recommendedName>
        <fullName evidence="5">Helicase ATP-binding domain-containing protein</fullName>
    </recommendedName>
</protein>
<dbReference type="SMART" id="SM00487">
    <property type="entry name" value="DEXDc"/>
    <property type="match status" value="1"/>
</dbReference>
<accession>A0A9Q5HZK1</accession>
<keyword evidence="2" id="KW-0378">Hydrolase</keyword>
<dbReference type="GO" id="GO:0016787">
    <property type="term" value="F:hydrolase activity"/>
    <property type="evidence" value="ECO:0007669"/>
    <property type="project" value="UniProtKB-KW"/>
</dbReference>
<feature type="compositionally biased region" description="Polar residues" evidence="4">
    <location>
        <begin position="873"/>
        <end position="882"/>
    </location>
</feature>
<dbReference type="Pfam" id="PF00176">
    <property type="entry name" value="SNF2-rel_dom"/>
    <property type="match status" value="1"/>
</dbReference>
<dbReference type="AlphaFoldDB" id="A0A9Q5HZK1"/>
<dbReference type="PANTHER" id="PTHR45626">
    <property type="entry name" value="TRANSCRIPTION TERMINATION FACTOR 2-RELATED"/>
    <property type="match status" value="1"/>
</dbReference>
<dbReference type="InterPro" id="IPR050628">
    <property type="entry name" value="SNF2_RAD54_helicase_TF"/>
</dbReference>
<dbReference type="EMBL" id="LNZH02000168">
    <property type="protein sequence ID" value="OCB88899.1"/>
    <property type="molecule type" value="Genomic_DNA"/>
</dbReference>
<name>A0A9Q5HZK1_SANBA</name>
<organism evidence="6 7">
    <name type="scientific">Sanghuangporus baumii</name>
    <name type="common">Phellinus baumii</name>
    <dbReference type="NCBI Taxonomy" id="108892"/>
    <lineage>
        <taxon>Eukaryota</taxon>
        <taxon>Fungi</taxon>
        <taxon>Dikarya</taxon>
        <taxon>Basidiomycota</taxon>
        <taxon>Agaricomycotina</taxon>
        <taxon>Agaricomycetes</taxon>
        <taxon>Hymenochaetales</taxon>
        <taxon>Hymenochaetaceae</taxon>
        <taxon>Sanghuangporus</taxon>
    </lineage>
</organism>
<sequence>MVTHSSSRIVLRLYLVPYDLPGSKGLLHMRDEDKVMKLARSHLRTILPRPDFDESFLPADKVSCLPQEKSTYLTRIHYKDRRSLSQIFNDLTTTHNGDSLPEIAHLRTSLYEYQNETVTAMLAMEKANRITDDPLYVPVAGMTDRQFYFQPTTMELLAQRPRSYQARGGLLCEELGTGKTVMTLALILATLDDLPDPPEEDGAEVLTPLALRHFPQRRYGELRTFLAGNRHRHRLVASEQRTSFPSLVEILCDFTRRHPSSTNLRGAEDIPLWHCIRRNVPFFFHFYADHEQASLARQKRSRLPRLMYLTTATLVVVPAALQAQWYSEILKHCSTSVRTLVVKSKKDLPPVVSLASDYDIVLANFNVISMEATNSKDLFVLDAGYTCQCPEFRNVRIPDCSCEAPGTVSPLLQIRWKRLVRDEGHNAASRSTELNHFLRITSAERRWIVTGTPTTNLLGLNFGSFTDIESQADGMVFDGSLPQEPDLDVQIRKMQKLDSSRVASEDDSEGSEDMASSRSWSRADRADLRKLGSMLSDFLGVLPFAANSESFSNLVVNGLMPESGPLPGALRVLEQVMSANLVRHRVKDIDRYVRLPPLNEELVLLDLEEYGQMTYNLLLSFVAVNAVDSERRDMDYLFHSSKTAVLASTIENLSHSLFWRSDENAFDYELPENIHRAENAIKHALERGQPDEDIQLVHKAIHHLRKALESRQYRDIQHGLEVPYRISNASRRLRQTWGLVHEPEYALGSSVPFLVYPSYALELRDTILRQPLIKEDSLATRAEILRDKNRALTAFIEATKSKAERRSDSKSSSEKRKRREEVQVDRAKLDTARRTATTHPKEKLQELQREFRMAQERLKTEAAKADLGDMEPDTSSGSAPSQDQVLVDLSIARRQLLRGSPYAQLRVGNSASSKLNYILEEVRKYSAMEKFLIFSSQPFNLVHISEGLDLMGVKYLHFMNEVSSTKGKDMQRDQWLTTFETSETYRVFLMELKYGARGLNIVSASRVIFCEPVWRADVESQAIKVIQLIVYIALDRLVLLLLKPWLFEGPLRST</sequence>
<feature type="region of interest" description="Disordered" evidence="4">
    <location>
        <begin position="496"/>
        <end position="519"/>
    </location>
</feature>
<evidence type="ECO:0000313" key="7">
    <source>
        <dbReference type="Proteomes" id="UP000757232"/>
    </source>
</evidence>
<evidence type="ECO:0000256" key="2">
    <source>
        <dbReference type="ARBA" id="ARBA00022801"/>
    </source>
</evidence>
<evidence type="ECO:0000256" key="3">
    <source>
        <dbReference type="ARBA" id="ARBA00022840"/>
    </source>
</evidence>
<proteinExistence type="predicted"/>
<keyword evidence="3" id="KW-0067">ATP-binding</keyword>
<dbReference type="SUPFAM" id="SSF52540">
    <property type="entry name" value="P-loop containing nucleoside triphosphate hydrolases"/>
    <property type="match status" value="2"/>
</dbReference>
<reference evidence="6" key="1">
    <citation type="submission" date="2016-06" db="EMBL/GenBank/DDBJ databases">
        <title>Draft Genome sequence of the fungus Inonotus baumii.</title>
        <authorList>
            <person name="Zhu H."/>
            <person name="Lin W."/>
        </authorList>
    </citation>
    <scope>NUCLEOTIDE SEQUENCE</scope>
    <source>
        <strain evidence="6">821</strain>
    </source>
</reference>
<dbReference type="OrthoDB" id="2801544at2759"/>
<feature type="region of interest" description="Disordered" evidence="4">
    <location>
        <begin position="800"/>
        <end position="847"/>
    </location>
</feature>
<evidence type="ECO:0000256" key="4">
    <source>
        <dbReference type="SAM" id="MobiDB-lite"/>
    </source>
</evidence>
<dbReference type="GO" id="GO:0005634">
    <property type="term" value="C:nucleus"/>
    <property type="evidence" value="ECO:0007669"/>
    <property type="project" value="TreeGrafter"/>
</dbReference>
<evidence type="ECO:0000259" key="5">
    <source>
        <dbReference type="SMART" id="SM00487"/>
    </source>
</evidence>
<keyword evidence="7" id="KW-1185">Reference proteome</keyword>
<gene>
    <name evidence="6" type="ORF">A7U60_g3995</name>
</gene>
<dbReference type="CDD" id="cd18793">
    <property type="entry name" value="SF2_C_SNF"/>
    <property type="match status" value="1"/>
</dbReference>
<comment type="caution">
    <text evidence="6">The sequence shown here is derived from an EMBL/GenBank/DDBJ whole genome shotgun (WGS) entry which is preliminary data.</text>
</comment>
<dbReference type="GO" id="GO:0005524">
    <property type="term" value="F:ATP binding"/>
    <property type="evidence" value="ECO:0007669"/>
    <property type="project" value="UniProtKB-KW"/>
</dbReference>
<dbReference type="InterPro" id="IPR014001">
    <property type="entry name" value="Helicase_ATP-bd"/>
</dbReference>